<comment type="similarity">
    <text evidence="2">Belongs to the class-III pyridoxal-phosphate-dependent aminotransferase family.</text>
</comment>
<evidence type="ECO:0000256" key="2">
    <source>
        <dbReference type="ARBA" id="ARBA00008954"/>
    </source>
</evidence>
<organism evidence="7">
    <name type="scientific">mine drainage metagenome</name>
    <dbReference type="NCBI Taxonomy" id="410659"/>
    <lineage>
        <taxon>unclassified sequences</taxon>
        <taxon>metagenomes</taxon>
        <taxon>ecological metagenomes</taxon>
    </lineage>
</organism>
<dbReference type="Pfam" id="PF00202">
    <property type="entry name" value="Aminotran_3"/>
    <property type="match status" value="1"/>
</dbReference>
<dbReference type="FunFam" id="3.40.640.10:FF:000013">
    <property type="entry name" value="4-aminobutyrate aminotransferase"/>
    <property type="match status" value="1"/>
</dbReference>
<dbReference type="GO" id="GO:0009448">
    <property type="term" value="P:gamma-aminobutyric acid metabolic process"/>
    <property type="evidence" value="ECO:0007669"/>
    <property type="project" value="InterPro"/>
</dbReference>
<dbReference type="PROSITE" id="PS00600">
    <property type="entry name" value="AA_TRANSFER_CLASS_3"/>
    <property type="match status" value="1"/>
</dbReference>
<evidence type="ECO:0000256" key="4">
    <source>
        <dbReference type="ARBA" id="ARBA00022679"/>
    </source>
</evidence>
<dbReference type="GO" id="GO:0034386">
    <property type="term" value="F:4-aminobutyrate:2-oxoglutarate transaminase activity"/>
    <property type="evidence" value="ECO:0007669"/>
    <property type="project" value="UniProtKB-EC"/>
</dbReference>
<dbReference type="Gene3D" id="3.40.640.10">
    <property type="entry name" value="Type I PLP-dependent aspartate aminotransferase-like (Major domain)"/>
    <property type="match status" value="1"/>
</dbReference>
<reference evidence="7" key="1">
    <citation type="submission" date="2016-10" db="EMBL/GenBank/DDBJ databases">
        <title>Sequence of Gallionella enrichment culture.</title>
        <authorList>
            <person name="Poehlein A."/>
            <person name="Muehling M."/>
            <person name="Daniel R."/>
        </authorList>
    </citation>
    <scope>NUCLEOTIDE SEQUENCE</scope>
</reference>
<dbReference type="AlphaFoldDB" id="A0A1J5R4U8"/>
<keyword evidence="3 7" id="KW-0032">Aminotransferase</keyword>
<dbReference type="InterPro" id="IPR005814">
    <property type="entry name" value="Aminotrans_3"/>
</dbReference>
<dbReference type="InterPro" id="IPR015424">
    <property type="entry name" value="PyrdxlP-dep_Trfase"/>
</dbReference>
<keyword evidence="4 7" id="KW-0808">Transferase</keyword>
<evidence type="ECO:0000256" key="5">
    <source>
        <dbReference type="ARBA" id="ARBA00022898"/>
    </source>
</evidence>
<dbReference type="GO" id="GO:0042802">
    <property type="term" value="F:identical protein binding"/>
    <property type="evidence" value="ECO:0007669"/>
    <property type="project" value="TreeGrafter"/>
</dbReference>
<comment type="cofactor">
    <cofactor evidence="1">
        <name>pyridoxal 5'-phosphate</name>
        <dbReference type="ChEBI" id="CHEBI:597326"/>
    </cofactor>
</comment>
<dbReference type="InterPro" id="IPR015421">
    <property type="entry name" value="PyrdxlP-dep_Trfase_major"/>
</dbReference>
<dbReference type="GO" id="GO:0030170">
    <property type="term" value="F:pyridoxal phosphate binding"/>
    <property type="evidence" value="ECO:0007669"/>
    <property type="project" value="InterPro"/>
</dbReference>
<evidence type="ECO:0000313" key="7">
    <source>
        <dbReference type="EMBL" id="OIQ87020.1"/>
    </source>
</evidence>
<dbReference type="PANTHER" id="PTHR11986">
    <property type="entry name" value="AMINOTRANSFERASE CLASS III"/>
    <property type="match status" value="1"/>
</dbReference>
<dbReference type="NCBIfam" id="TIGR00700">
    <property type="entry name" value="GABAtrnsam"/>
    <property type="match status" value="1"/>
</dbReference>
<dbReference type="InterPro" id="IPR050103">
    <property type="entry name" value="Class-III_PLP-dep_AT"/>
</dbReference>
<dbReference type="EMBL" id="MLJW01000445">
    <property type="protein sequence ID" value="OIQ87020.1"/>
    <property type="molecule type" value="Genomic_DNA"/>
</dbReference>
<accession>A0A1J5R4U8</accession>
<evidence type="ECO:0000256" key="3">
    <source>
        <dbReference type="ARBA" id="ARBA00022576"/>
    </source>
</evidence>
<name>A0A1J5R4U8_9ZZZZ</name>
<comment type="caution">
    <text evidence="7">The sequence shown here is derived from an EMBL/GenBank/DDBJ whole genome shotgun (WGS) entry which is preliminary data.</text>
</comment>
<proteinExistence type="inferred from homology"/>
<evidence type="ECO:0000256" key="1">
    <source>
        <dbReference type="ARBA" id="ARBA00001933"/>
    </source>
</evidence>
<dbReference type="EC" id="2.6.1.19" evidence="7"/>
<dbReference type="InterPro" id="IPR004632">
    <property type="entry name" value="4NH2But_aminotransferase_bac"/>
</dbReference>
<gene>
    <name evidence="7" type="primary">puuE_2</name>
    <name evidence="7" type="ORF">GALL_311120</name>
</gene>
<protein>
    <submittedName>
        <fullName evidence="7">4-aminobutyrate aminotransferase PuuE</fullName>
        <ecNumber evidence="7">2.6.1.19</ecNumber>
    </submittedName>
</protein>
<sequence length="486" mass="50899">MNHSRNEQLQARRAAATPRGVGVMAGFYADRAEGAELWDVEGRRYIDFAGGIAVLNTGHRHPKIVAAIQEQLQRFTHTCYQVVPYEGYVALAEKLNALTPGDFPKKTALFSTGAEAVENAIKIARSYTKRAGVIAFGGAFHGRSLFAVSLTGKVQPYKAGFGPFPPEIYHVPFPGQGVSLDDTKKAVEHLFKADIEPSRVAAIIFEPIQGEGGFNVIQAEAVKWLRALCDTHGIVLIADEVQTGFGRTGRLFAMEHYVEQTGVLPDIMTIAKSLAAGTPLSAVTGRAEIMDAPAPGGLGGTYAGNPLAVAAALAVIDVMRDENLPARGQQLGDTLKARLQALRARVPQIADIRGLGAMVAVEFNHPAAGPSQGGVDPLGGRPGQSPGAVNHSAAGPSQGGVDPLGGRPGQSPGMGAVNYPAAGAPDAEFTKRVQQQALDRGLILLSCGVHGNVLRFLFPLTISEAVFAEGLDILQAALLAAGSCVA</sequence>
<dbReference type="InterPro" id="IPR015422">
    <property type="entry name" value="PyrdxlP-dep_Trfase_small"/>
</dbReference>
<evidence type="ECO:0000256" key="6">
    <source>
        <dbReference type="SAM" id="MobiDB-lite"/>
    </source>
</evidence>
<dbReference type="SUPFAM" id="SSF53383">
    <property type="entry name" value="PLP-dependent transferases"/>
    <property type="match status" value="1"/>
</dbReference>
<dbReference type="CDD" id="cd00610">
    <property type="entry name" value="OAT_like"/>
    <property type="match status" value="1"/>
</dbReference>
<feature type="region of interest" description="Disordered" evidence="6">
    <location>
        <begin position="368"/>
        <end position="419"/>
    </location>
</feature>
<dbReference type="Gene3D" id="3.90.1150.10">
    <property type="entry name" value="Aspartate Aminotransferase, domain 1"/>
    <property type="match status" value="2"/>
</dbReference>
<keyword evidence="5" id="KW-0663">Pyridoxal phosphate</keyword>
<dbReference type="InterPro" id="IPR049704">
    <property type="entry name" value="Aminotrans_3_PPA_site"/>
</dbReference>